<evidence type="ECO:0000256" key="1">
    <source>
        <dbReference type="SAM" id="MobiDB-lite"/>
    </source>
</evidence>
<feature type="transmembrane region" description="Helical" evidence="2">
    <location>
        <begin position="146"/>
        <end position="170"/>
    </location>
</feature>
<feature type="transmembrane region" description="Helical" evidence="2">
    <location>
        <begin position="76"/>
        <end position="94"/>
    </location>
</feature>
<dbReference type="STRING" id="356829.BITS_0137"/>
<dbReference type="eggNOG" id="ENOG5031VVT">
    <property type="taxonomic scope" value="Bacteria"/>
</dbReference>
<protein>
    <submittedName>
        <fullName evidence="3">The export of O-antigen and teichoic acid related membrane protein</fullName>
    </submittedName>
</protein>
<dbReference type="OrthoDB" id="3231612at2"/>
<evidence type="ECO:0000313" key="3">
    <source>
        <dbReference type="EMBL" id="KFJ05465.1"/>
    </source>
</evidence>
<feature type="transmembrane region" description="Helical" evidence="2">
    <location>
        <begin position="114"/>
        <end position="134"/>
    </location>
</feature>
<dbReference type="Proteomes" id="UP000029080">
    <property type="component" value="Unassembled WGS sequence"/>
</dbReference>
<evidence type="ECO:0000313" key="4">
    <source>
        <dbReference type="Proteomes" id="UP000029080"/>
    </source>
</evidence>
<keyword evidence="2" id="KW-0812">Transmembrane</keyword>
<evidence type="ECO:0000256" key="2">
    <source>
        <dbReference type="SAM" id="Phobius"/>
    </source>
</evidence>
<feature type="transmembrane region" description="Helical" evidence="2">
    <location>
        <begin position="190"/>
        <end position="211"/>
    </location>
</feature>
<gene>
    <name evidence="3" type="ORF">BITS_0137</name>
</gene>
<sequence>MNMEVHMVDQQSVSAPQQVRSGQTKDGNVDQPIDAWKDDIATGSSASVDSQDLALAEASELSLADIERSRSHPLQWVAYAVAVLVAIIAPYWFGRMLAVQHTEWVVAHISIFQPQGIAFIAWTVTVVAFTGLAMMIVESKSWLWRVVFIIGLALEQLIAGVSLLKLSFWYSTYVVYGDSSNLVNAANLGIISAGFAVAVYAVVFVGLLVLIRKDSPLNVLTRSWASFILFFVIETSALLIVLFGGLLSI</sequence>
<comment type="caution">
    <text evidence="3">The sequence shown here is derived from an EMBL/GenBank/DDBJ whole genome shotgun (WGS) entry which is preliminary data.</text>
</comment>
<feature type="region of interest" description="Disordered" evidence="1">
    <location>
        <begin position="1"/>
        <end position="32"/>
    </location>
</feature>
<feature type="transmembrane region" description="Helical" evidence="2">
    <location>
        <begin position="223"/>
        <end position="247"/>
    </location>
</feature>
<accession>A0A087ECG4</accession>
<keyword evidence="4" id="KW-1185">Reference proteome</keyword>
<feature type="compositionally biased region" description="Polar residues" evidence="1">
    <location>
        <begin position="9"/>
        <end position="26"/>
    </location>
</feature>
<name>A0A087ECG4_9BIFI</name>
<keyword evidence="2" id="KW-0472">Membrane</keyword>
<proteinExistence type="predicted"/>
<reference evidence="3 4" key="1">
    <citation type="submission" date="2014-03" db="EMBL/GenBank/DDBJ databases">
        <title>Genomics of Bifidobacteria.</title>
        <authorList>
            <person name="Ventura M."/>
            <person name="Milani C."/>
            <person name="Lugli G.A."/>
        </authorList>
    </citation>
    <scope>NUCLEOTIDE SEQUENCE [LARGE SCALE GENOMIC DNA]</scope>
    <source>
        <strain evidence="3 4">JCM 13495</strain>
    </source>
</reference>
<keyword evidence="2" id="KW-1133">Transmembrane helix</keyword>
<dbReference type="AlphaFoldDB" id="A0A087ECG4"/>
<organism evidence="3 4">
    <name type="scientific">Bifidobacterium tsurumiense</name>
    <dbReference type="NCBI Taxonomy" id="356829"/>
    <lineage>
        <taxon>Bacteria</taxon>
        <taxon>Bacillati</taxon>
        <taxon>Actinomycetota</taxon>
        <taxon>Actinomycetes</taxon>
        <taxon>Bifidobacteriales</taxon>
        <taxon>Bifidobacteriaceae</taxon>
        <taxon>Bifidobacterium</taxon>
    </lineage>
</organism>
<dbReference type="EMBL" id="JGZU01000015">
    <property type="protein sequence ID" value="KFJ05465.1"/>
    <property type="molecule type" value="Genomic_DNA"/>
</dbReference>